<dbReference type="Gene3D" id="1.25.40.20">
    <property type="entry name" value="Ankyrin repeat-containing domain"/>
    <property type="match status" value="4"/>
</dbReference>
<accession>A0A485KGQ7</accession>
<dbReference type="Proteomes" id="UP000332933">
    <property type="component" value="Unassembled WGS sequence"/>
</dbReference>
<proteinExistence type="predicted"/>
<name>A0A485KGQ7_9STRA</name>
<evidence type="ECO:0000313" key="2">
    <source>
        <dbReference type="EMBL" id="VFT81494.1"/>
    </source>
</evidence>
<dbReference type="OrthoDB" id="10345532at2759"/>
<dbReference type="SMART" id="SM00248">
    <property type="entry name" value="ANK"/>
    <property type="match status" value="6"/>
</dbReference>
<dbReference type="PANTHER" id="PTHR46586:SF3">
    <property type="entry name" value="ANKYRIN REPEAT-CONTAINING PROTEIN"/>
    <property type="match status" value="1"/>
</dbReference>
<reference evidence="2 3" key="1">
    <citation type="submission" date="2019-03" db="EMBL/GenBank/DDBJ databases">
        <authorList>
            <person name="Gaulin E."/>
            <person name="Dumas B."/>
        </authorList>
    </citation>
    <scope>NUCLEOTIDE SEQUENCE [LARGE SCALE GENOMIC DNA]</scope>
    <source>
        <strain evidence="2">CBS 568.67</strain>
    </source>
</reference>
<dbReference type="Pfam" id="PF13637">
    <property type="entry name" value="Ank_4"/>
    <property type="match status" value="1"/>
</dbReference>
<dbReference type="AlphaFoldDB" id="A0A485KGQ7"/>
<dbReference type="PANTHER" id="PTHR46586">
    <property type="entry name" value="ANKYRIN REPEAT-CONTAINING PROTEIN"/>
    <property type="match status" value="1"/>
</dbReference>
<gene>
    <name evidence="2" type="primary">Aste57867_4380</name>
    <name evidence="1" type="ORF">As57867_004368</name>
    <name evidence="2" type="ORF">ASTE57867_4380</name>
</gene>
<reference evidence="1" key="2">
    <citation type="submission" date="2019-06" db="EMBL/GenBank/DDBJ databases">
        <title>Genomics analysis of Aphanomyces spp. identifies a new class of oomycete effector associated with host adaptation.</title>
        <authorList>
            <person name="Gaulin E."/>
        </authorList>
    </citation>
    <scope>NUCLEOTIDE SEQUENCE</scope>
    <source>
        <strain evidence="1">CBS 578.67</strain>
    </source>
</reference>
<protein>
    <submittedName>
        <fullName evidence="2">Aste57867_4380 protein</fullName>
    </submittedName>
</protein>
<evidence type="ECO:0000313" key="1">
    <source>
        <dbReference type="EMBL" id="KAF0713371.1"/>
    </source>
</evidence>
<dbReference type="EMBL" id="VJMH01001062">
    <property type="protein sequence ID" value="KAF0713371.1"/>
    <property type="molecule type" value="Genomic_DNA"/>
</dbReference>
<evidence type="ECO:0000313" key="3">
    <source>
        <dbReference type="Proteomes" id="UP000332933"/>
    </source>
</evidence>
<keyword evidence="3" id="KW-1185">Reference proteome</keyword>
<dbReference type="InterPro" id="IPR002110">
    <property type="entry name" value="Ankyrin_rpt"/>
</dbReference>
<dbReference type="InterPro" id="IPR052050">
    <property type="entry name" value="SecEffector_AnkRepeat"/>
</dbReference>
<sequence length="558" mass="61574">MIGHSLVKWPNQRAAASHSRMHPRGHVLAQPDVLRVIASFQDGLDRSMKPLADMELPTLHTRTCRWESGDVVARDRLTAGTMSAFHAAFSSWLSDHGMFSLPRLFACLPRLVEAVVRDAIWFNDLPLLRWLQVNVTTLAGSLVDVAAMNNQLEMVVVLTESGHDGCSSDAMDWACEHGNLNMLQFLHAHKRPLCTGYGLYEAVAKGHVAVVEYILDHRLVEDWESYLHADTAAGTGRMDFVQRLLDLGAQLSSEALIPAATHGHLEMVECLYATHHDPHHVLVAAVHAAKNGHATVVSFLLQAISEMDPVYRKVCHAAAAAGHLDIVQLVHPLVGDMDSTLDLAVGNGHLQLVQWLSQTQPMASCSQSALDLAAANNHLDVIRWLQTRQRVEFTSKAMDGAAQNGHLEMLEWLHGHCIAGYTSDAMAAAVNNGHLDVVQWIHAKHTQRASEGDAAFSILGLVRWFLGNPTERPLLTLAARAGHIKLVKWLLANISVGCPRCARIAAEEHQHAVTAIVLRRTPRNKSRECAECMRLADSAFYIHDDYFSSCSRCGRRRV</sequence>
<dbReference type="Pfam" id="PF12796">
    <property type="entry name" value="Ank_2"/>
    <property type="match status" value="2"/>
</dbReference>
<dbReference type="SUPFAM" id="SSF48403">
    <property type="entry name" value="Ankyrin repeat"/>
    <property type="match status" value="1"/>
</dbReference>
<dbReference type="InterPro" id="IPR036770">
    <property type="entry name" value="Ankyrin_rpt-contain_sf"/>
</dbReference>
<organism evidence="2 3">
    <name type="scientific">Aphanomyces stellatus</name>
    <dbReference type="NCBI Taxonomy" id="120398"/>
    <lineage>
        <taxon>Eukaryota</taxon>
        <taxon>Sar</taxon>
        <taxon>Stramenopiles</taxon>
        <taxon>Oomycota</taxon>
        <taxon>Saprolegniomycetes</taxon>
        <taxon>Saprolegniales</taxon>
        <taxon>Verrucalvaceae</taxon>
        <taxon>Aphanomyces</taxon>
    </lineage>
</organism>
<dbReference type="EMBL" id="CAADRA010001062">
    <property type="protein sequence ID" value="VFT81494.1"/>
    <property type="molecule type" value="Genomic_DNA"/>
</dbReference>